<dbReference type="PROSITE" id="PS00775">
    <property type="entry name" value="GLYCOSYL_HYDROL_F3"/>
    <property type="match status" value="1"/>
</dbReference>
<evidence type="ECO:0000259" key="2">
    <source>
        <dbReference type="Pfam" id="PF00933"/>
    </source>
</evidence>
<accession>A0ABS6EEI1</accession>
<dbReference type="Pfam" id="PF00933">
    <property type="entry name" value="Glyco_hydro_3"/>
    <property type="match status" value="1"/>
</dbReference>
<dbReference type="InterPro" id="IPR001764">
    <property type="entry name" value="Glyco_hydro_3_N"/>
</dbReference>
<comment type="similarity">
    <text evidence="1">Belongs to the glycosyl hydrolase 3 family.</text>
</comment>
<dbReference type="PANTHER" id="PTHR30480:SF16">
    <property type="entry name" value="GLYCOSIDE HYDROLASE FAMILY 3 DOMAIN PROTEIN"/>
    <property type="match status" value="1"/>
</dbReference>
<gene>
    <name evidence="3" type="primary">nagZ</name>
    <name evidence="3" type="ORF">KQI86_04700</name>
</gene>
<name>A0ABS6EEI1_9CLOT</name>
<keyword evidence="4" id="KW-1185">Reference proteome</keyword>
<dbReference type="EC" id="3.2.1.52" evidence="3"/>
<dbReference type="PANTHER" id="PTHR30480">
    <property type="entry name" value="BETA-HEXOSAMINIDASE-RELATED"/>
    <property type="match status" value="1"/>
</dbReference>
<feature type="domain" description="Glycoside hydrolase family 3 N-terminal" evidence="2">
    <location>
        <begin position="49"/>
        <end position="371"/>
    </location>
</feature>
<comment type="caution">
    <text evidence="3">The sequence shown here is derived from an EMBL/GenBank/DDBJ whole genome shotgun (WGS) entry which is preliminary data.</text>
</comment>
<dbReference type="InterPro" id="IPR050226">
    <property type="entry name" value="NagZ_Beta-hexosaminidase"/>
</dbReference>
<dbReference type="InterPro" id="IPR019800">
    <property type="entry name" value="Glyco_hydro_3_AS"/>
</dbReference>
<keyword evidence="3" id="KW-0326">Glycosidase</keyword>
<dbReference type="PROSITE" id="PS51257">
    <property type="entry name" value="PROKAR_LIPOPROTEIN"/>
    <property type="match status" value="1"/>
</dbReference>
<proteinExistence type="inferred from homology"/>
<dbReference type="EMBL" id="JAHLQF010000001">
    <property type="protein sequence ID" value="MBU5483618.1"/>
    <property type="molecule type" value="Genomic_DNA"/>
</dbReference>
<organism evidence="3 4">
    <name type="scientific">Clostridium mobile</name>
    <dbReference type="NCBI Taxonomy" id="2841512"/>
    <lineage>
        <taxon>Bacteria</taxon>
        <taxon>Bacillati</taxon>
        <taxon>Bacillota</taxon>
        <taxon>Clostridia</taxon>
        <taxon>Eubacteriales</taxon>
        <taxon>Clostridiaceae</taxon>
        <taxon>Clostridium</taxon>
    </lineage>
</organism>
<reference evidence="3 4" key="1">
    <citation type="submission" date="2021-06" db="EMBL/GenBank/DDBJ databases">
        <authorList>
            <person name="Sun Q."/>
            <person name="Li D."/>
        </authorList>
    </citation>
    <scope>NUCLEOTIDE SEQUENCE [LARGE SCALE GENOMIC DNA]</scope>
    <source>
        <strain evidence="3 4">MSJ-11</strain>
    </source>
</reference>
<dbReference type="NCBIfam" id="NF003740">
    <property type="entry name" value="PRK05337.1"/>
    <property type="match status" value="1"/>
</dbReference>
<evidence type="ECO:0000313" key="3">
    <source>
        <dbReference type="EMBL" id="MBU5483618.1"/>
    </source>
</evidence>
<evidence type="ECO:0000256" key="1">
    <source>
        <dbReference type="ARBA" id="ARBA00005336"/>
    </source>
</evidence>
<sequence length="406" mass="45370">MKKISILILILCTMFLGCGRQEENKTNEIENKPITPTIDPVKEELNKLTLEEKIGQMFIIKIEGQEINENTMKLIRDYKVGGVILFQNNIKDSSQLLKLTNSIKEYNRENPIPLFISIDEEGGRVTRMPKEIKKLPSGSKIGRTGSKDVAYNVGLTVGEELMSFGINMNFAPVMDINSNPANKVIGDRSFGDNPQTVSELGIEVMKGFQNAEVIPVLKHFPGHGDTSVDSHEDLPIINKNIEDLENFEMLPFKKGIEAGADVIMIAHILLPQLDKDNPSTLSPVIIKDILRDKFDFEGVVITDDISMKAISNKYGVGESALKSLKAGTDIVLTCHTPDKQEEMINFIKKSVEDGTLTGEEIDGKVYRILKLKDKYHIDDEAMETVNINAINENINEVLEDINKNLK</sequence>
<protein>
    <submittedName>
        <fullName evidence="3">Beta-N-acetylhexosaminidase</fullName>
        <ecNumber evidence="3">3.2.1.52</ecNumber>
    </submittedName>
</protein>
<evidence type="ECO:0000313" key="4">
    <source>
        <dbReference type="Proteomes" id="UP000726170"/>
    </source>
</evidence>
<dbReference type="GO" id="GO:0004563">
    <property type="term" value="F:beta-N-acetylhexosaminidase activity"/>
    <property type="evidence" value="ECO:0007669"/>
    <property type="project" value="UniProtKB-EC"/>
</dbReference>
<dbReference type="Proteomes" id="UP000726170">
    <property type="component" value="Unassembled WGS sequence"/>
</dbReference>
<keyword evidence="3" id="KW-0378">Hydrolase</keyword>